<comment type="caution">
    <text evidence="7">The sequence shown here is derived from an EMBL/GenBank/DDBJ whole genome shotgun (WGS) entry which is preliminary data.</text>
</comment>
<accession>A0A9N9UXQ4</accession>
<feature type="domain" description="ZZ-type" evidence="6">
    <location>
        <begin position="34"/>
        <end position="92"/>
    </location>
</feature>
<dbReference type="Gene3D" id="3.30.60.90">
    <property type="match status" value="1"/>
</dbReference>
<evidence type="ECO:0000259" key="6">
    <source>
        <dbReference type="PROSITE" id="PS50135"/>
    </source>
</evidence>
<keyword evidence="2 4" id="KW-0863">Zinc-finger</keyword>
<evidence type="ECO:0000256" key="1">
    <source>
        <dbReference type="ARBA" id="ARBA00022723"/>
    </source>
</evidence>
<protein>
    <recommendedName>
        <fullName evidence="6">ZZ-type domain-containing protein</fullName>
    </recommendedName>
</protein>
<dbReference type="SUPFAM" id="SSF57850">
    <property type="entry name" value="RING/U-box"/>
    <property type="match status" value="1"/>
</dbReference>
<dbReference type="PANTHER" id="PTHR24148:SF64">
    <property type="entry name" value="HETEROKARYON INCOMPATIBILITY DOMAIN-CONTAINING PROTEIN"/>
    <property type="match status" value="1"/>
</dbReference>
<evidence type="ECO:0000256" key="5">
    <source>
        <dbReference type="SAM" id="MobiDB-lite"/>
    </source>
</evidence>
<evidence type="ECO:0000256" key="3">
    <source>
        <dbReference type="ARBA" id="ARBA00022833"/>
    </source>
</evidence>
<dbReference type="OrthoDB" id="3548654at2759"/>
<keyword evidence="1" id="KW-0479">Metal-binding</keyword>
<keyword evidence="8" id="KW-1185">Reference proteome</keyword>
<reference evidence="8" key="1">
    <citation type="submission" date="2019-06" db="EMBL/GenBank/DDBJ databases">
        <authorList>
            <person name="Broberg M."/>
        </authorList>
    </citation>
    <scope>NUCLEOTIDE SEQUENCE [LARGE SCALE GENOMIC DNA]</scope>
</reference>
<dbReference type="InterPro" id="IPR010730">
    <property type="entry name" value="HET"/>
</dbReference>
<dbReference type="InterPro" id="IPR043145">
    <property type="entry name" value="Znf_ZZ_sf"/>
</dbReference>
<dbReference type="PROSITE" id="PS50135">
    <property type="entry name" value="ZF_ZZ_2"/>
    <property type="match status" value="1"/>
</dbReference>
<feature type="region of interest" description="Disordered" evidence="5">
    <location>
        <begin position="117"/>
        <end position="155"/>
    </location>
</feature>
<organism evidence="7 8">
    <name type="scientific">Clonostachys byssicola</name>
    <dbReference type="NCBI Taxonomy" id="160290"/>
    <lineage>
        <taxon>Eukaryota</taxon>
        <taxon>Fungi</taxon>
        <taxon>Dikarya</taxon>
        <taxon>Ascomycota</taxon>
        <taxon>Pezizomycotina</taxon>
        <taxon>Sordariomycetes</taxon>
        <taxon>Hypocreomycetidae</taxon>
        <taxon>Hypocreales</taxon>
        <taxon>Bionectriaceae</taxon>
        <taxon>Clonostachys</taxon>
    </lineage>
</organism>
<dbReference type="AlphaFoldDB" id="A0A9N9UXQ4"/>
<evidence type="ECO:0000313" key="7">
    <source>
        <dbReference type="EMBL" id="CAH0003221.1"/>
    </source>
</evidence>
<dbReference type="GO" id="GO:0008270">
    <property type="term" value="F:zinc ion binding"/>
    <property type="evidence" value="ECO:0007669"/>
    <property type="project" value="UniProtKB-KW"/>
</dbReference>
<sequence>MPVAYLKRKAKMESNPIIVLASEPEHDPENPTVHLGVCCDGPGCSFGQSYIKGIRYKCVVCENTDFCENCFDNENNKHSRSHAMLRCITVSVSLEKQDHGKTKEALPAGTIQTVTTDQTKPQLHEQSENNEEVNIDPSSASRTQVQTIGEVPPGPTIAEYVTKKGGGVEKHFRPIHPPGTAKMEGQQKPEKGVIFQNLLTLDGLITLEKYNYSAKPQFYELLADGQRASRVIDLAPGTGPDRLKCTISVINLNEPPEYEALSYTWYRTPGDRPAIDTWSSQDDEDHRGALRWDLSVPMFIDEDKFIGISPGLRDALRALRHPTKCRVLWVDQLCIDQGSTKEREIQVRYMSHVYSKSQRVVLWVGEEEPNTDAAFRILQALGNYLTKVPKPPTPNLRNLSQIPDLADVPDLSADSVAWRAVYEMFNRPVFQRGWVIQEVTRGLEVLIKCGRHEIPWAKMMAVVYTLSLSQSLSLFLDKRRGVTIDTAPRPYLLMSLDKARMNFWWNELDVKLFTCLHATKPFMTSVPHDKIYSLIGLREPAFDIQPNYEQPIMEVCIETTKWVLANEGNFSICVLNQRDGQYDLHKSVWPSWVPNFADPLPVPLSLAYGRRCGAYRAAGDSVASVSWPVNEKPNTMEVLSYECGTIDAVAEIVPADFGFLGRLTNWALHAERLGPLYQGSMTTAEAFLRTCCVNCSTDSSPISAVEISTLASSLSSFVDGAAADERTVERFHTPFFLSMAKIGKTELKVRNTTKENPAENSALTNVATVTGRRTLFTTSNGYLGLGPSYMAPGDAVYVISGGCTPFILRERPSGIAPSGNDTPDAKLEYSLIGEAYVHGLMYGEVMEREGMEWASTRIA</sequence>
<evidence type="ECO:0000313" key="8">
    <source>
        <dbReference type="Proteomes" id="UP000754883"/>
    </source>
</evidence>
<feature type="compositionally biased region" description="Polar residues" evidence="5">
    <location>
        <begin position="136"/>
        <end position="147"/>
    </location>
</feature>
<dbReference type="CDD" id="cd02249">
    <property type="entry name" value="ZZ"/>
    <property type="match status" value="1"/>
</dbReference>
<dbReference type="Pfam" id="PF06985">
    <property type="entry name" value="HET"/>
    <property type="match status" value="1"/>
</dbReference>
<dbReference type="Pfam" id="PF00569">
    <property type="entry name" value="ZZ"/>
    <property type="match status" value="1"/>
</dbReference>
<dbReference type="PANTHER" id="PTHR24148">
    <property type="entry name" value="ANKYRIN REPEAT DOMAIN-CONTAINING PROTEIN 39 HOMOLOG-RELATED"/>
    <property type="match status" value="1"/>
</dbReference>
<name>A0A9N9UXQ4_9HYPO</name>
<dbReference type="Pfam" id="PF26639">
    <property type="entry name" value="Het-6_barrel"/>
    <property type="match status" value="1"/>
</dbReference>
<proteinExistence type="predicted"/>
<dbReference type="EMBL" id="CABFNO020001563">
    <property type="protein sequence ID" value="CAH0003221.1"/>
    <property type="molecule type" value="Genomic_DNA"/>
</dbReference>
<evidence type="ECO:0000256" key="4">
    <source>
        <dbReference type="PROSITE-ProRule" id="PRU00228"/>
    </source>
</evidence>
<reference evidence="7 8" key="2">
    <citation type="submission" date="2021-10" db="EMBL/GenBank/DDBJ databases">
        <authorList>
            <person name="Piombo E."/>
        </authorList>
    </citation>
    <scope>NUCLEOTIDE SEQUENCE [LARGE SCALE GENOMIC DNA]</scope>
</reference>
<keyword evidence="3" id="KW-0862">Zinc</keyword>
<gene>
    <name evidence="7" type="ORF">CBYS24578_00011487</name>
</gene>
<evidence type="ECO:0000256" key="2">
    <source>
        <dbReference type="ARBA" id="ARBA00022771"/>
    </source>
</evidence>
<dbReference type="InterPro" id="IPR000433">
    <property type="entry name" value="Znf_ZZ"/>
</dbReference>
<dbReference type="Proteomes" id="UP000754883">
    <property type="component" value="Unassembled WGS sequence"/>
</dbReference>
<dbReference type="InterPro" id="IPR052895">
    <property type="entry name" value="HetReg/Transcr_Mod"/>
</dbReference>